<reference evidence="1 2" key="1">
    <citation type="journal article" date="2021" name="Front. Genet.">
        <title>Chromosome-Level Genome Assembly Reveals Significant Gene Expansion in the Toll and IMD Signaling Pathways of Dendrolimus kikuchii.</title>
        <authorList>
            <person name="Zhou J."/>
            <person name="Wu P."/>
            <person name="Xiong Z."/>
            <person name="Liu N."/>
            <person name="Zhao N."/>
            <person name="Ji M."/>
            <person name="Qiu Y."/>
            <person name="Yang B."/>
        </authorList>
    </citation>
    <scope>NUCLEOTIDE SEQUENCE [LARGE SCALE GENOMIC DNA]</scope>
    <source>
        <strain evidence="1">Ann1</strain>
    </source>
</reference>
<accession>A0ACC1CQV2</accession>
<dbReference type="Proteomes" id="UP000824533">
    <property type="component" value="Linkage Group LG18"/>
</dbReference>
<organism evidence="1 2">
    <name type="scientific">Dendrolimus kikuchii</name>
    <dbReference type="NCBI Taxonomy" id="765133"/>
    <lineage>
        <taxon>Eukaryota</taxon>
        <taxon>Metazoa</taxon>
        <taxon>Ecdysozoa</taxon>
        <taxon>Arthropoda</taxon>
        <taxon>Hexapoda</taxon>
        <taxon>Insecta</taxon>
        <taxon>Pterygota</taxon>
        <taxon>Neoptera</taxon>
        <taxon>Endopterygota</taxon>
        <taxon>Lepidoptera</taxon>
        <taxon>Glossata</taxon>
        <taxon>Ditrysia</taxon>
        <taxon>Bombycoidea</taxon>
        <taxon>Lasiocampidae</taxon>
        <taxon>Dendrolimus</taxon>
    </lineage>
</organism>
<dbReference type="EMBL" id="CM034404">
    <property type="protein sequence ID" value="KAJ0174016.1"/>
    <property type="molecule type" value="Genomic_DNA"/>
</dbReference>
<keyword evidence="2" id="KW-1185">Reference proteome</keyword>
<proteinExistence type="predicted"/>
<gene>
    <name evidence="1" type="ORF">K1T71_010162</name>
</gene>
<sequence length="89" mass="9707">MLFVLTEYEIRVRVRRARVGTRARRESVATRACAWRDGCAARRVPVHGGGRLASAAAGTHVLPARGTSRTGPRRSPGVAPRRAATYLRV</sequence>
<name>A0ACC1CQV2_9NEOP</name>
<evidence type="ECO:0000313" key="2">
    <source>
        <dbReference type="Proteomes" id="UP000824533"/>
    </source>
</evidence>
<evidence type="ECO:0000313" key="1">
    <source>
        <dbReference type="EMBL" id="KAJ0174016.1"/>
    </source>
</evidence>
<comment type="caution">
    <text evidence="1">The sequence shown here is derived from an EMBL/GenBank/DDBJ whole genome shotgun (WGS) entry which is preliminary data.</text>
</comment>
<protein>
    <submittedName>
        <fullName evidence="1">Uncharacterized protein</fullName>
    </submittedName>
</protein>